<name>A0A379SUU9_SALER</name>
<dbReference type="AlphaFoldDB" id="A0A379SUU9"/>
<evidence type="ECO:0000313" key="1">
    <source>
        <dbReference type="EMBL" id="SUG33167.1"/>
    </source>
</evidence>
<organism evidence="1 2">
    <name type="scientific">Salmonella enterica subsp. arizonae</name>
    <dbReference type="NCBI Taxonomy" id="59203"/>
    <lineage>
        <taxon>Bacteria</taxon>
        <taxon>Pseudomonadati</taxon>
        <taxon>Pseudomonadota</taxon>
        <taxon>Gammaproteobacteria</taxon>
        <taxon>Enterobacterales</taxon>
        <taxon>Enterobacteriaceae</taxon>
        <taxon>Salmonella</taxon>
    </lineage>
</organism>
<dbReference type="Proteomes" id="UP000254762">
    <property type="component" value="Unassembled WGS sequence"/>
</dbReference>
<proteinExistence type="predicted"/>
<dbReference type="EMBL" id="UGXD01000002">
    <property type="protein sequence ID" value="SUG33167.1"/>
    <property type="molecule type" value="Genomic_DNA"/>
</dbReference>
<protein>
    <submittedName>
        <fullName evidence="1">Uncharacterized protein</fullName>
    </submittedName>
</protein>
<sequence>MTVVVGFLALQQHNQLTVAIGIHLRWKQRCPRFVSAKIHIHDRLFRNVQRKRGFQTQDATVMKLNGAKQRIFDGVSCRIPFPKLSVVLARANFSENCAR</sequence>
<reference evidence="1 2" key="1">
    <citation type="submission" date="2018-06" db="EMBL/GenBank/DDBJ databases">
        <authorList>
            <consortium name="Pathogen Informatics"/>
            <person name="Doyle S."/>
        </authorList>
    </citation>
    <scope>NUCLEOTIDE SEQUENCE [LARGE SCALE GENOMIC DNA]</scope>
    <source>
        <strain evidence="1 2">NCTC7304</strain>
    </source>
</reference>
<accession>A0A379SUU9</accession>
<gene>
    <name evidence="1" type="ORF">NCTC7304_02637</name>
</gene>
<evidence type="ECO:0000313" key="2">
    <source>
        <dbReference type="Proteomes" id="UP000254762"/>
    </source>
</evidence>